<keyword evidence="1" id="KW-0472">Membrane</keyword>
<organism evidence="4 5">
    <name type="scientific">Sphingopyxis italica</name>
    <dbReference type="NCBI Taxonomy" id="1129133"/>
    <lineage>
        <taxon>Bacteria</taxon>
        <taxon>Pseudomonadati</taxon>
        <taxon>Pseudomonadota</taxon>
        <taxon>Alphaproteobacteria</taxon>
        <taxon>Sphingomonadales</taxon>
        <taxon>Sphingomonadaceae</taxon>
        <taxon>Sphingopyxis</taxon>
    </lineage>
</organism>
<name>A0A7X5XU82_9SPHN</name>
<dbReference type="Proteomes" id="UP000535078">
    <property type="component" value="Unassembled WGS sequence"/>
</dbReference>
<proteinExistence type="predicted"/>
<evidence type="ECO:0000313" key="4">
    <source>
        <dbReference type="EMBL" id="NJB91405.1"/>
    </source>
</evidence>
<dbReference type="InterPro" id="IPR006860">
    <property type="entry name" value="FecR"/>
</dbReference>
<protein>
    <submittedName>
        <fullName evidence="4">Transmembrane sensor</fullName>
    </submittedName>
</protein>
<dbReference type="PANTHER" id="PTHR30273:SF2">
    <property type="entry name" value="PROTEIN FECR"/>
    <property type="match status" value="1"/>
</dbReference>
<feature type="domain" description="FecR protein" evidence="2">
    <location>
        <begin position="113"/>
        <end position="204"/>
    </location>
</feature>
<evidence type="ECO:0000259" key="3">
    <source>
        <dbReference type="Pfam" id="PF16220"/>
    </source>
</evidence>
<dbReference type="InterPro" id="IPR032623">
    <property type="entry name" value="FecR_N"/>
</dbReference>
<dbReference type="Pfam" id="PF16220">
    <property type="entry name" value="DUF4880"/>
    <property type="match status" value="1"/>
</dbReference>
<evidence type="ECO:0000259" key="2">
    <source>
        <dbReference type="Pfam" id="PF04773"/>
    </source>
</evidence>
<dbReference type="Gene3D" id="3.55.50.30">
    <property type="match status" value="1"/>
</dbReference>
<evidence type="ECO:0000313" key="5">
    <source>
        <dbReference type="Proteomes" id="UP000535078"/>
    </source>
</evidence>
<keyword evidence="1 4" id="KW-0812">Transmembrane</keyword>
<gene>
    <name evidence="4" type="ORF">GGR90_003616</name>
</gene>
<dbReference type="Gene3D" id="2.60.120.1440">
    <property type="match status" value="1"/>
</dbReference>
<feature type="transmembrane region" description="Helical" evidence="1">
    <location>
        <begin position="89"/>
        <end position="107"/>
    </location>
</feature>
<sequence>MSGQSPSERTAAEAAAWLARLESTGRTEATEAGLRAWLDADASHRGAFEKAMDLWAILPGAAALRDGGESAADPLPVFRNRIGARARSLALVASFLIVALVSGWWLMQQPTGYATAIGEQKVATLEDGTRIALNTDTHLSVRYEEAARKIVMDDGEAMFEVARNPARPFVVTAGNKSVTAIGTSFIVRKAGNAVTVTLISGKVRVDTYSSPAAARPVQSTMLTPGERFAAAADTAAMVTPVSSEAATAWRRGQVMFNDTPLSAAIAELNRYGGPQVDIADPRLGALTVSGVFATNDTAEFADAVAALHGLNVDRDAGRIRLGR</sequence>
<dbReference type="PIRSF" id="PIRSF018266">
    <property type="entry name" value="FecR"/>
    <property type="match status" value="1"/>
</dbReference>
<reference evidence="4 5" key="1">
    <citation type="submission" date="2020-03" db="EMBL/GenBank/DDBJ databases">
        <title>Genomic Encyclopedia of Type Strains, Phase IV (KMG-IV): sequencing the most valuable type-strain genomes for metagenomic binning, comparative biology and taxonomic classification.</title>
        <authorList>
            <person name="Goeker M."/>
        </authorList>
    </citation>
    <scope>NUCLEOTIDE SEQUENCE [LARGE SCALE GENOMIC DNA]</scope>
    <source>
        <strain evidence="4 5">DSM 25229</strain>
    </source>
</reference>
<keyword evidence="1" id="KW-1133">Transmembrane helix</keyword>
<dbReference type="PANTHER" id="PTHR30273">
    <property type="entry name" value="PERIPLASMIC SIGNAL SENSOR AND SIGMA FACTOR ACTIVATOR FECR-RELATED"/>
    <property type="match status" value="1"/>
</dbReference>
<dbReference type="GO" id="GO:0016989">
    <property type="term" value="F:sigma factor antagonist activity"/>
    <property type="evidence" value="ECO:0007669"/>
    <property type="project" value="TreeGrafter"/>
</dbReference>
<comment type="caution">
    <text evidence="4">The sequence shown here is derived from an EMBL/GenBank/DDBJ whole genome shotgun (WGS) entry which is preliminary data.</text>
</comment>
<dbReference type="Pfam" id="PF04773">
    <property type="entry name" value="FecR"/>
    <property type="match status" value="1"/>
</dbReference>
<accession>A0A7X5XU82</accession>
<dbReference type="EMBL" id="JAATIT010000006">
    <property type="protein sequence ID" value="NJB91405.1"/>
    <property type="molecule type" value="Genomic_DNA"/>
</dbReference>
<dbReference type="AlphaFoldDB" id="A0A7X5XU82"/>
<dbReference type="RefSeq" id="WP_167922766.1">
    <property type="nucleotide sequence ID" value="NZ_JAATIT010000006.1"/>
</dbReference>
<evidence type="ECO:0000256" key="1">
    <source>
        <dbReference type="SAM" id="Phobius"/>
    </source>
</evidence>
<keyword evidence="5" id="KW-1185">Reference proteome</keyword>
<feature type="domain" description="FecR N-terminal" evidence="3">
    <location>
        <begin position="13"/>
        <end position="52"/>
    </location>
</feature>
<dbReference type="InterPro" id="IPR012373">
    <property type="entry name" value="Ferrdict_sens_TM"/>
</dbReference>